<feature type="compositionally biased region" description="Basic and acidic residues" evidence="1">
    <location>
        <begin position="68"/>
        <end position="83"/>
    </location>
</feature>
<dbReference type="Proteomes" id="UP000717981">
    <property type="component" value="Unassembled WGS sequence"/>
</dbReference>
<protein>
    <submittedName>
        <fullName evidence="2">Uncharacterized protein</fullName>
    </submittedName>
</protein>
<proteinExistence type="predicted"/>
<dbReference type="EMBL" id="PDWK01000082">
    <property type="protein sequence ID" value="KAF1685838.1"/>
    <property type="molecule type" value="Genomic_DNA"/>
</dbReference>
<sequence length="83" mass="9218">MRPFPGFSIAIGLARRAGDPARLSDARVRPADLVDCQVGSSTDGLPRGQATGLQHERCHPYQRLEWSSGRRDTPSPDFRKQDE</sequence>
<organism evidence="2 3">
    <name type="scientific">Pseudoxanthomonas taiwanensis</name>
    <dbReference type="NCBI Taxonomy" id="176598"/>
    <lineage>
        <taxon>Bacteria</taxon>
        <taxon>Pseudomonadati</taxon>
        <taxon>Pseudomonadota</taxon>
        <taxon>Gammaproteobacteria</taxon>
        <taxon>Lysobacterales</taxon>
        <taxon>Lysobacteraceae</taxon>
        <taxon>Pseudoxanthomonas</taxon>
    </lineage>
</organism>
<dbReference type="AlphaFoldDB" id="A0A921NWD4"/>
<dbReference type="OrthoDB" id="6039107at2"/>
<evidence type="ECO:0000313" key="2">
    <source>
        <dbReference type="EMBL" id="KAF1685838.1"/>
    </source>
</evidence>
<evidence type="ECO:0000313" key="3">
    <source>
        <dbReference type="Proteomes" id="UP000717981"/>
    </source>
</evidence>
<keyword evidence="3" id="KW-1185">Reference proteome</keyword>
<dbReference type="RefSeq" id="WP_162125359.1">
    <property type="nucleotide sequence ID" value="NZ_PDWK01000082.1"/>
</dbReference>
<name>A0A921NWD4_9GAMM</name>
<evidence type="ECO:0000256" key="1">
    <source>
        <dbReference type="SAM" id="MobiDB-lite"/>
    </source>
</evidence>
<gene>
    <name evidence="2" type="ORF">CR938_12660</name>
</gene>
<comment type="caution">
    <text evidence="2">The sequence shown here is derived from an EMBL/GenBank/DDBJ whole genome shotgun (WGS) entry which is preliminary data.</text>
</comment>
<reference evidence="2" key="1">
    <citation type="submission" date="2017-10" db="EMBL/GenBank/DDBJ databases">
        <title>Whole genome sequencing of members of genus Pseudoxanthomonas.</title>
        <authorList>
            <person name="Kumar S."/>
            <person name="Bansal K."/>
            <person name="Kaur A."/>
            <person name="Patil P."/>
            <person name="Sharma S."/>
            <person name="Patil P.B."/>
        </authorList>
    </citation>
    <scope>NUCLEOTIDE SEQUENCE</scope>
    <source>
        <strain evidence="2">DSM 22914</strain>
    </source>
</reference>
<feature type="region of interest" description="Disordered" evidence="1">
    <location>
        <begin position="36"/>
        <end position="83"/>
    </location>
</feature>
<accession>A0A921NWD4</accession>